<dbReference type="Pfam" id="PF00050">
    <property type="entry name" value="Kazal_1"/>
    <property type="match status" value="1"/>
</dbReference>
<dbReference type="Gene3D" id="2.10.70.10">
    <property type="entry name" value="Complement Module, domain 1"/>
    <property type="match status" value="1"/>
</dbReference>
<evidence type="ECO:0000259" key="2">
    <source>
        <dbReference type="PROSITE" id="PS51465"/>
    </source>
</evidence>
<evidence type="ECO:0000313" key="3">
    <source>
        <dbReference type="EMBL" id="CAI8028499.1"/>
    </source>
</evidence>
<dbReference type="Pfam" id="PF23298">
    <property type="entry name" value="FZ_RECK"/>
    <property type="match status" value="1"/>
</dbReference>
<dbReference type="Proteomes" id="UP001174909">
    <property type="component" value="Unassembled WGS sequence"/>
</dbReference>
<keyword evidence="1" id="KW-0472">Membrane</keyword>
<sequence length="711" mass="77624">PIIAVNVDWARIQCCNHARASDCRSSCVQLYSGIISSSSWQTLQLDCIHRPSESSLITCLNDVSSPCKLGCSGLHFCSNFNNRPSQTFRQCTTSADHMAKNDYYTWANYRRINHPLATVFIKNVQTCHPELWKALACIIHVQPCNPVTHSTQICREDCLRLLGDCNNSTYSTTAICDIITPAASNVNCLSLSQFTKPSKTSEYQVALVTNPCDPNPCKSGFLCSINHLCRHGDLACSHYICQPGCSVGDGPSLLYPRGSRIRVPVELLSTEDDCFGFFNCTTPLPGESEVENVPGTSPPPPTIHCEQQLHCPRGHDDVYPHLAHFEPDDCNFCTCYYGRIKCTNLTCQSTAIAGSSTYLNCDCPRVHQPVCTTDGHTLPNSCTAVCLEYKREEYKIGDCNTFDPCSGHGCDEGSRCMPNRRVCLQGNAGECSQHTCEPLLQLCNSVPDPVCDASNRQHSTLCNFLRTSEDYGYHGYCRDDCSRVKGRPVCGVNGETFETFCHAESVHIAVDYREPCKAVPGSGPEGSCADVVCPSLSHSDCIGVKSWSSCCTKCGGHVSILMDEESLEINSNALGQGVISSVDIIGRLRHYITSLQCDLYGFVEADQSLSVLILPVINASAPVVIEVCNQEAVKLATLINNRAPLLASDPYLSHLIAARAQVSRFQSTAQTVDNVGGVASPNSSAHQSGLSLLMFVSITFLFVFVFFGFLF</sequence>
<comment type="caution">
    <text evidence="3">The sequence shown here is derived from an EMBL/GenBank/DDBJ whole genome shotgun (WGS) entry which is preliminary data.</text>
</comment>
<feature type="domain" description="Kazal-like" evidence="2">
    <location>
        <begin position="349"/>
        <end position="401"/>
    </location>
</feature>
<dbReference type="InterPro" id="IPR002350">
    <property type="entry name" value="Kazal_dom"/>
</dbReference>
<accession>A0AA35SF32</accession>
<dbReference type="Pfam" id="PF23332">
    <property type="entry name" value="CC4_RECK"/>
    <property type="match status" value="1"/>
</dbReference>
<keyword evidence="4" id="KW-1185">Reference proteome</keyword>
<dbReference type="EMBL" id="CASHTH010002339">
    <property type="protein sequence ID" value="CAI8028499.1"/>
    <property type="molecule type" value="Genomic_DNA"/>
</dbReference>
<keyword evidence="1" id="KW-1133">Transmembrane helix</keyword>
<feature type="domain" description="Kazal-like" evidence="2">
    <location>
        <begin position="471"/>
        <end position="530"/>
    </location>
</feature>
<evidence type="ECO:0000256" key="1">
    <source>
        <dbReference type="SAM" id="Phobius"/>
    </source>
</evidence>
<dbReference type="GO" id="GO:0030198">
    <property type="term" value="P:extracellular matrix organization"/>
    <property type="evidence" value="ECO:0007669"/>
    <property type="project" value="TreeGrafter"/>
</dbReference>
<dbReference type="PANTHER" id="PTHR13487">
    <property type="entry name" value="SERINE PROTEASE INHIBITOR"/>
    <property type="match status" value="1"/>
</dbReference>
<gene>
    <name evidence="3" type="ORF">GBAR_LOCUS16249</name>
</gene>
<dbReference type="PROSITE" id="PS51465">
    <property type="entry name" value="KAZAL_2"/>
    <property type="match status" value="2"/>
</dbReference>
<dbReference type="GO" id="GO:0008191">
    <property type="term" value="F:metalloendopeptidase inhibitor activity"/>
    <property type="evidence" value="ECO:0007669"/>
    <property type="project" value="InterPro"/>
</dbReference>
<dbReference type="GO" id="GO:0005886">
    <property type="term" value="C:plasma membrane"/>
    <property type="evidence" value="ECO:0007669"/>
    <property type="project" value="TreeGrafter"/>
</dbReference>
<dbReference type="SUPFAM" id="SSF100895">
    <property type="entry name" value="Kazal-type serine protease inhibitors"/>
    <property type="match status" value="2"/>
</dbReference>
<dbReference type="InterPro" id="IPR036058">
    <property type="entry name" value="Kazal_dom_sf"/>
</dbReference>
<feature type="non-terminal residue" evidence="3">
    <location>
        <position position="1"/>
    </location>
</feature>
<dbReference type="InterPro" id="IPR039016">
    <property type="entry name" value="RECK"/>
</dbReference>
<dbReference type="InterPro" id="IPR056978">
    <property type="entry name" value="CC4_RECK"/>
</dbReference>
<organism evidence="3 4">
    <name type="scientific">Geodia barretti</name>
    <name type="common">Barrett's horny sponge</name>
    <dbReference type="NCBI Taxonomy" id="519541"/>
    <lineage>
        <taxon>Eukaryota</taxon>
        <taxon>Metazoa</taxon>
        <taxon>Porifera</taxon>
        <taxon>Demospongiae</taxon>
        <taxon>Heteroscleromorpha</taxon>
        <taxon>Tetractinellida</taxon>
        <taxon>Astrophorina</taxon>
        <taxon>Geodiidae</taxon>
        <taxon>Geodia</taxon>
    </lineage>
</organism>
<dbReference type="InterPro" id="IPR056979">
    <property type="entry name" value="FZ_RECK"/>
</dbReference>
<evidence type="ECO:0000313" key="4">
    <source>
        <dbReference type="Proteomes" id="UP001174909"/>
    </source>
</evidence>
<dbReference type="Pfam" id="PF07648">
    <property type="entry name" value="Kazal_2"/>
    <property type="match status" value="1"/>
</dbReference>
<keyword evidence="1" id="KW-0812">Transmembrane</keyword>
<reference evidence="3" key="1">
    <citation type="submission" date="2023-03" db="EMBL/GenBank/DDBJ databases">
        <authorList>
            <person name="Steffen K."/>
            <person name="Cardenas P."/>
        </authorList>
    </citation>
    <scope>NUCLEOTIDE SEQUENCE</scope>
</reference>
<protein>
    <submittedName>
        <fullName evidence="3">Reversion-inducing cysteine-rich protein with Kazal motifs</fullName>
    </submittedName>
</protein>
<dbReference type="AlphaFoldDB" id="A0AA35SF32"/>
<proteinExistence type="predicted"/>
<feature type="transmembrane region" description="Helical" evidence="1">
    <location>
        <begin position="690"/>
        <end position="710"/>
    </location>
</feature>
<dbReference type="PANTHER" id="PTHR13487:SF3">
    <property type="entry name" value="REVERSION-INDUCING CYSTEINE-RICH PROTEIN WITH KAZAL MOTIFS"/>
    <property type="match status" value="1"/>
</dbReference>
<name>A0AA35SF32_GEOBA</name>